<dbReference type="InterPro" id="IPR002347">
    <property type="entry name" value="SDR_fam"/>
</dbReference>
<feature type="compositionally biased region" description="Low complexity" evidence="9">
    <location>
        <begin position="295"/>
        <end position="309"/>
    </location>
</feature>
<name>A0A8D8R3C2_9HEMI</name>
<protein>
    <recommendedName>
        <fullName evidence="8">Hydroxysteroid dehydrogenase-like protein 2</fullName>
    </recommendedName>
</protein>
<comment type="similarity">
    <text evidence="3">Belongs to the short-chain dehydrogenases/reductases (SDR) family.</text>
</comment>
<dbReference type="FunFam" id="3.40.50.720:FF:000301">
    <property type="entry name" value="Hydroxysteroid dehydrogenase like 2"/>
    <property type="match status" value="1"/>
</dbReference>
<feature type="domain" description="SCP2" evidence="10">
    <location>
        <begin position="331"/>
        <end position="421"/>
    </location>
</feature>
<evidence type="ECO:0000256" key="3">
    <source>
        <dbReference type="ARBA" id="ARBA00006484"/>
    </source>
</evidence>
<comment type="subcellular location">
    <subcellularLocation>
        <location evidence="1">Mitochondrion</location>
    </subcellularLocation>
    <subcellularLocation>
        <location evidence="2">Peroxisome</location>
    </subcellularLocation>
</comment>
<keyword evidence="5" id="KW-0560">Oxidoreductase</keyword>
<dbReference type="Gene3D" id="3.40.50.720">
    <property type="entry name" value="NAD(P)-binding Rossmann-like Domain"/>
    <property type="match status" value="1"/>
</dbReference>
<proteinExistence type="inferred from homology"/>
<keyword evidence="4" id="KW-0521">NADP</keyword>
<evidence type="ECO:0000256" key="8">
    <source>
        <dbReference type="ARBA" id="ARBA00040243"/>
    </source>
</evidence>
<dbReference type="SUPFAM" id="SSF55718">
    <property type="entry name" value="SCP-like"/>
    <property type="match status" value="1"/>
</dbReference>
<dbReference type="CDD" id="cd09762">
    <property type="entry name" value="HSDL2_SDR_c"/>
    <property type="match status" value="1"/>
</dbReference>
<dbReference type="InterPro" id="IPR051935">
    <property type="entry name" value="HSDL2"/>
</dbReference>
<dbReference type="PANTHER" id="PTHR42808:SF3">
    <property type="entry name" value="HYDROXYSTEROID DEHYDROGENASE-LIKE PROTEIN 2"/>
    <property type="match status" value="1"/>
</dbReference>
<feature type="region of interest" description="Disordered" evidence="9">
    <location>
        <begin position="294"/>
        <end position="314"/>
    </location>
</feature>
<evidence type="ECO:0000256" key="4">
    <source>
        <dbReference type="ARBA" id="ARBA00022857"/>
    </source>
</evidence>
<evidence type="ECO:0000256" key="5">
    <source>
        <dbReference type="ARBA" id="ARBA00023002"/>
    </source>
</evidence>
<dbReference type="SUPFAM" id="SSF51735">
    <property type="entry name" value="NAD(P)-binding Rossmann-fold domains"/>
    <property type="match status" value="1"/>
</dbReference>
<dbReference type="Pfam" id="PF00106">
    <property type="entry name" value="adh_short"/>
    <property type="match status" value="1"/>
</dbReference>
<evidence type="ECO:0000256" key="9">
    <source>
        <dbReference type="SAM" id="MobiDB-lite"/>
    </source>
</evidence>
<dbReference type="InterPro" id="IPR036527">
    <property type="entry name" value="SCP2_sterol-bd_dom_sf"/>
</dbReference>
<evidence type="ECO:0000256" key="1">
    <source>
        <dbReference type="ARBA" id="ARBA00004173"/>
    </source>
</evidence>
<reference evidence="11" key="1">
    <citation type="submission" date="2021-05" db="EMBL/GenBank/DDBJ databases">
        <authorList>
            <person name="Alioto T."/>
            <person name="Alioto T."/>
            <person name="Gomez Garrido J."/>
        </authorList>
    </citation>
    <scope>NUCLEOTIDE SEQUENCE</scope>
</reference>
<dbReference type="PANTHER" id="PTHR42808">
    <property type="entry name" value="HYDROXYSTEROID DEHYDROGENASE-LIKE PROTEIN 2"/>
    <property type="match status" value="1"/>
</dbReference>
<dbReference type="GO" id="GO:0005777">
    <property type="term" value="C:peroxisome"/>
    <property type="evidence" value="ECO:0007669"/>
    <property type="project" value="UniProtKB-SubCell"/>
</dbReference>
<keyword evidence="7" id="KW-0576">Peroxisome</keyword>
<dbReference type="InterPro" id="IPR003033">
    <property type="entry name" value="SCP2_sterol-bd_dom"/>
</dbReference>
<dbReference type="GO" id="GO:0005739">
    <property type="term" value="C:mitochondrion"/>
    <property type="evidence" value="ECO:0007669"/>
    <property type="project" value="UniProtKB-SubCell"/>
</dbReference>
<evidence type="ECO:0000256" key="7">
    <source>
        <dbReference type="ARBA" id="ARBA00023140"/>
    </source>
</evidence>
<evidence type="ECO:0000313" key="11">
    <source>
        <dbReference type="EMBL" id="CAG6642180.1"/>
    </source>
</evidence>
<dbReference type="EMBL" id="HBUF01121222">
    <property type="protein sequence ID" value="CAG6642178.1"/>
    <property type="molecule type" value="Transcribed_RNA"/>
</dbReference>
<dbReference type="Pfam" id="PF02036">
    <property type="entry name" value="SCP2"/>
    <property type="match status" value="1"/>
</dbReference>
<dbReference type="InterPro" id="IPR036291">
    <property type="entry name" value="NAD(P)-bd_dom_sf"/>
</dbReference>
<dbReference type="Gene3D" id="3.30.1050.10">
    <property type="entry name" value="SCP2 sterol-binding domain"/>
    <property type="match status" value="1"/>
</dbReference>
<sequence length="428" mass="45810">MINTGKLSGLTIFITGASRGIGKAIALKAAKDGANIVIAAKTAEPHPKLPGTIYSAAKEVEDAGGNCLPCVVDIRDETAVQTAVKAAVDKFGGIDILINNASAISLTDTTNTPVKKYDLMNQINARGTYLVSHTCLPYLKKSSHAHILNISPPLNLNPFWFKNHVAYTISKYGMSMCALGMAEELKEENISVNALWPRTAIYTAAIEMITGGSPDAKATARKPEIMADAAYYILSSDPPSLTGKFLIDDDILRSQHIDLEQYSYVPNAKLMPDFFLDDNSITDIPSHQFMAHTQPGPGAAKPAAEAPPKAAKPKPECPVEQVFWAIENNLSTELISKTQAVFQFDIKDGAAQGSWHIDLKTGAGSSGKGKPSSAADATLAMSEKNFIGLFQGKLKPTSAFMTGKLKISGNLQKAMKLEKLMGALKSKL</sequence>
<dbReference type="GO" id="GO:0016491">
    <property type="term" value="F:oxidoreductase activity"/>
    <property type="evidence" value="ECO:0007669"/>
    <property type="project" value="UniProtKB-KW"/>
</dbReference>
<evidence type="ECO:0000256" key="2">
    <source>
        <dbReference type="ARBA" id="ARBA00004275"/>
    </source>
</evidence>
<dbReference type="AlphaFoldDB" id="A0A8D8R3C2"/>
<dbReference type="NCBIfam" id="NF006133">
    <property type="entry name" value="PRK08278.1"/>
    <property type="match status" value="1"/>
</dbReference>
<organism evidence="11">
    <name type="scientific">Cacopsylla melanoneura</name>
    <dbReference type="NCBI Taxonomy" id="428564"/>
    <lineage>
        <taxon>Eukaryota</taxon>
        <taxon>Metazoa</taxon>
        <taxon>Ecdysozoa</taxon>
        <taxon>Arthropoda</taxon>
        <taxon>Hexapoda</taxon>
        <taxon>Insecta</taxon>
        <taxon>Pterygota</taxon>
        <taxon>Neoptera</taxon>
        <taxon>Paraneoptera</taxon>
        <taxon>Hemiptera</taxon>
        <taxon>Sternorrhyncha</taxon>
        <taxon>Psylloidea</taxon>
        <taxon>Psyllidae</taxon>
        <taxon>Psyllinae</taxon>
        <taxon>Cacopsylla</taxon>
    </lineage>
</organism>
<evidence type="ECO:0000259" key="10">
    <source>
        <dbReference type="Pfam" id="PF02036"/>
    </source>
</evidence>
<accession>A0A8D8R3C2</accession>
<evidence type="ECO:0000256" key="6">
    <source>
        <dbReference type="ARBA" id="ARBA00023128"/>
    </source>
</evidence>
<dbReference type="PRINTS" id="PR00081">
    <property type="entry name" value="GDHRDH"/>
</dbReference>
<keyword evidence="6" id="KW-0496">Mitochondrion</keyword>
<dbReference type="EMBL" id="HBUF01121223">
    <property type="protein sequence ID" value="CAG6642180.1"/>
    <property type="molecule type" value="Transcribed_RNA"/>
</dbReference>